<proteinExistence type="predicted"/>
<protein>
    <submittedName>
        <fullName evidence="2">Uncharacterized protein</fullName>
    </submittedName>
</protein>
<dbReference type="EMBL" id="GBRH01252162">
    <property type="protein sequence ID" value="JAD45733.1"/>
    <property type="molecule type" value="Transcribed_RNA"/>
</dbReference>
<reference evidence="2" key="2">
    <citation type="journal article" date="2015" name="Data Brief">
        <title>Shoot transcriptome of the giant reed, Arundo donax.</title>
        <authorList>
            <person name="Barrero R.A."/>
            <person name="Guerrero F.D."/>
            <person name="Moolhuijzen P."/>
            <person name="Goolsby J.A."/>
            <person name="Tidwell J."/>
            <person name="Bellgard S.E."/>
            <person name="Bellgard M.I."/>
        </authorList>
    </citation>
    <scope>NUCLEOTIDE SEQUENCE</scope>
    <source>
        <tissue evidence="2">Shoot tissue taken approximately 20 cm above the soil surface</tissue>
    </source>
</reference>
<evidence type="ECO:0000313" key="2">
    <source>
        <dbReference type="EMBL" id="JAD45733.1"/>
    </source>
</evidence>
<keyword evidence="1" id="KW-1133">Transmembrane helix</keyword>
<evidence type="ECO:0000256" key="1">
    <source>
        <dbReference type="SAM" id="Phobius"/>
    </source>
</evidence>
<name>A0A0A9A734_ARUDO</name>
<organism evidence="2">
    <name type="scientific">Arundo donax</name>
    <name type="common">Giant reed</name>
    <name type="synonym">Donax arundinaceus</name>
    <dbReference type="NCBI Taxonomy" id="35708"/>
    <lineage>
        <taxon>Eukaryota</taxon>
        <taxon>Viridiplantae</taxon>
        <taxon>Streptophyta</taxon>
        <taxon>Embryophyta</taxon>
        <taxon>Tracheophyta</taxon>
        <taxon>Spermatophyta</taxon>
        <taxon>Magnoliopsida</taxon>
        <taxon>Liliopsida</taxon>
        <taxon>Poales</taxon>
        <taxon>Poaceae</taxon>
        <taxon>PACMAD clade</taxon>
        <taxon>Arundinoideae</taxon>
        <taxon>Arundineae</taxon>
        <taxon>Arundo</taxon>
    </lineage>
</organism>
<dbReference type="PROSITE" id="PS51257">
    <property type="entry name" value="PROKAR_LIPOPROTEIN"/>
    <property type="match status" value="1"/>
</dbReference>
<feature type="transmembrane region" description="Helical" evidence="1">
    <location>
        <begin position="50"/>
        <end position="70"/>
    </location>
</feature>
<reference evidence="2" key="1">
    <citation type="submission" date="2014-09" db="EMBL/GenBank/DDBJ databases">
        <authorList>
            <person name="Magalhaes I.L.F."/>
            <person name="Oliveira U."/>
            <person name="Santos F.R."/>
            <person name="Vidigal T.H.D.A."/>
            <person name="Brescovit A.D."/>
            <person name="Santos A.J."/>
        </authorList>
    </citation>
    <scope>NUCLEOTIDE SEQUENCE</scope>
    <source>
        <tissue evidence="2">Shoot tissue taken approximately 20 cm above the soil surface</tissue>
    </source>
</reference>
<dbReference type="AlphaFoldDB" id="A0A0A9A734"/>
<feature type="transmembrane region" description="Helical" evidence="1">
    <location>
        <begin position="21"/>
        <end position="38"/>
    </location>
</feature>
<accession>A0A0A9A734</accession>
<keyword evidence="1" id="KW-0812">Transmembrane</keyword>
<keyword evidence="1" id="KW-0472">Membrane</keyword>
<sequence length="72" mass="7807">MKCAACKWGPCTLILFVKMRLGAGVIILLVACNCYICWDSPLVMDVAGGFLYVIVCNFGTGNLFSSTLVFSF</sequence>